<protein>
    <submittedName>
        <fullName evidence="6">CDKN2A interacting protein</fullName>
    </submittedName>
</protein>
<comment type="subcellular location">
    <subcellularLocation>
        <location evidence="1">Nucleus</location>
    </subcellularLocation>
</comment>
<feature type="compositionally biased region" description="Polar residues" evidence="4">
    <location>
        <begin position="123"/>
        <end position="133"/>
    </location>
</feature>
<dbReference type="AlphaFoldDB" id="A0A8C0EWW7"/>
<name>A0A8C0EWW7_BUBBB</name>
<feature type="compositionally biased region" description="Polar residues" evidence="4">
    <location>
        <begin position="150"/>
        <end position="159"/>
    </location>
</feature>
<feature type="region of interest" description="Disordered" evidence="4">
    <location>
        <begin position="1"/>
        <end position="28"/>
    </location>
</feature>
<evidence type="ECO:0000256" key="3">
    <source>
        <dbReference type="PROSITE-ProRule" id="PRU00266"/>
    </source>
</evidence>
<feature type="compositionally biased region" description="Polar residues" evidence="4">
    <location>
        <begin position="200"/>
        <end position="216"/>
    </location>
</feature>
<dbReference type="PANTHER" id="PTHR16148:SF11">
    <property type="entry name" value="CDKN2A-INTERACTING PROTEIN"/>
    <property type="match status" value="1"/>
</dbReference>
<dbReference type="PROSITE" id="PS50137">
    <property type="entry name" value="DS_RBD"/>
    <property type="match status" value="1"/>
</dbReference>
<dbReference type="Proteomes" id="UP000694567">
    <property type="component" value="Unplaced"/>
</dbReference>
<reference evidence="6" key="2">
    <citation type="submission" date="2025-09" db="UniProtKB">
        <authorList>
            <consortium name="Ensembl"/>
        </authorList>
    </citation>
    <scope>IDENTIFICATION</scope>
</reference>
<feature type="compositionally biased region" description="Basic and acidic residues" evidence="4">
    <location>
        <begin position="174"/>
        <end position="188"/>
    </location>
</feature>
<dbReference type="GO" id="GO:0003723">
    <property type="term" value="F:RNA binding"/>
    <property type="evidence" value="ECO:0007669"/>
    <property type="project" value="UniProtKB-UniRule"/>
</dbReference>
<dbReference type="InterPro" id="IPR058828">
    <property type="entry name" value="DSRM_CARF/NKRF"/>
</dbReference>
<feature type="compositionally biased region" description="Low complexity" evidence="4">
    <location>
        <begin position="217"/>
        <end position="230"/>
    </location>
</feature>
<feature type="region of interest" description="Disordered" evidence="4">
    <location>
        <begin position="315"/>
        <end position="342"/>
    </location>
</feature>
<evidence type="ECO:0000259" key="5">
    <source>
        <dbReference type="PROSITE" id="PS50137"/>
    </source>
</evidence>
<accession>A0A8C0EWW7</accession>
<feature type="region of interest" description="Disordered" evidence="4">
    <location>
        <begin position="61"/>
        <end position="230"/>
    </location>
</feature>
<dbReference type="PANTHER" id="PTHR16148">
    <property type="entry name" value="NF-KAPPA-B-REPRESSING FACTOR-RELATED"/>
    <property type="match status" value="1"/>
</dbReference>
<proteinExistence type="predicted"/>
<keyword evidence="7" id="KW-1185">Reference proteome</keyword>
<feature type="compositionally biased region" description="Polar residues" evidence="4">
    <location>
        <begin position="322"/>
        <end position="336"/>
    </location>
</feature>
<dbReference type="GO" id="GO:0005730">
    <property type="term" value="C:nucleolus"/>
    <property type="evidence" value="ECO:0007669"/>
    <property type="project" value="TreeGrafter"/>
</dbReference>
<keyword evidence="2" id="KW-0539">Nucleus</keyword>
<evidence type="ECO:0000256" key="1">
    <source>
        <dbReference type="ARBA" id="ARBA00004123"/>
    </source>
</evidence>
<evidence type="ECO:0000313" key="6">
    <source>
        <dbReference type="Ensembl" id="ENSBOBP00000009310.1"/>
    </source>
</evidence>
<dbReference type="InterPro" id="IPR014720">
    <property type="entry name" value="dsRBD_dom"/>
</dbReference>
<dbReference type="Ensembl" id="ENSBOBT00000009543.1">
    <property type="protein sequence ID" value="ENSBOBP00000009310.1"/>
    <property type="gene ID" value="ENSBOBG00000005991.1"/>
</dbReference>
<feature type="compositionally biased region" description="Basic and acidic residues" evidence="4">
    <location>
        <begin position="74"/>
        <end position="122"/>
    </location>
</feature>
<sequence length="499" mass="52276">TRTLRKITAFSYSTKKTPKKSKGKKAYPPQVMEKALEMAEGIQVTGAPVRTTRDELVAKVKKRGISSSNEGIEEPSKKRAVEKSKDSKDTGKDVKTTKAEAPKETESTLPKKQEKATSKDPESSQSTCSSNQEMVAASDTETEGKPADAENTTEQNPPSSEKESGEKPCSNPSKESKCENVPSPEKKTTVSAVPPAAKSALQSTPQTSATLLSSKNQVSAPASVSKSSAQAGSSLLLAPKSGAQASTSLLLASKGTPKAGSSLLASKSSAEVAASLLAARSGVQQGSSLLTSKSSAQVAASLLASRSGAGGSLLASKGGTQAGSPQLASKSGSQAGESPAKALCKPLTSEDAKERQPFFNRLYKAVAWKLVAVGGFSPNVNHAELLNSSIQSVKATLDVAFVPLKELADLPQNKSSLENIVCELRCKSVYLGTGCGKSMENAKAVASREALKLFLKKKVIVKICKRKYKGSEIEDLVLLDEESKPSNLPPALRNPREIL</sequence>
<dbReference type="Pfam" id="PF26535">
    <property type="entry name" value="DSRM_CARF"/>
    <property type="match status" value="1"/>
</dbReference>
<feature type="domain" description="DRBM" evidence="5">
    <location>
        <begin position="381"/>
        <end position="456"/>
    </location>
</feature>
<organism evidence="6 7">
    <name type="scientific">Bubo bubo</name>
    <name type="common">Eurasian eagle-owl</name>
    <name type="synonym">Strix bubo</name>
    <dbReference type="NCBI Taxonomy" id="30461"/>
    <lineage>
        <taxon>Eukaryota</taxon>
        <taxon>Metazoa</taxon>
        <taxon>Chordata</taxon>
        <taxon>Craniata</taxon>
        <taxon>Vertebrata</taxon>
        <taxon>Euteleostomi</taxon>
        <taxon>Archelosauria</taxon>
        <taxon>Archosauria</taxon>
        <taxon>Dinosauria</taxon>
        <taxon>Saurischia</taxon>
        <taxon>Theropoda</taxon>
        <taxon>Coelurosauria</taxon>
        <taxon>Aves</taxon>
        <taxon>Neognathae</taxon>
        <taxon>Neoaves</taxon>
        <taxon>Telluraves</taxon>
        <taxon>Strigiformes</taxon>
        <taxon>Strigidae</taxon>
        <taxon>Bubo</taxon>
    </lineage>
</organism>
<dbReference type="GO" id="GO:0005654">
    <property type="term" value="C:nucleoplasm"/>
    <property type="evidence" value="ECO:0007669"/>
    <property type="project" value="TreeGrafter"/>
</dbReference>
<evidence type="ECO:0000313" key="7">
    <source>
        <dbReference type="Proteomes" id="UP000694567"/>
    </source>
</evidence>
<evidence type="ECO:0000256" key="2">
    <source>
        <dbReference type="ARBA" id="ARBA00023242"/>
    </source>
</evidence>
<reference evidence="6" key="1">
    <citation type="submission" date="2025-08" db="UniProtKB">
        <authorList>
            <consortium name="Ensembl"/>
        </authorList>
    </citation>
    <scope>IDENTIFICATION</scope>
</reference>
<evidence type="ECO:0000256" key="4">
    <source>
        <dbReference type="SAM" id="MobiDB-lite"/>
    </source>
</evidence>
<feature type="compositionally biased region" description="Basic residues" evidence="4">
    <location>
        <begin position="16"/>
        <end position="25"/>
    </location>
</feature>
<keyword evidence="3" id="KW-0694">RNA-binding</keyword>